<evidence type="ECO:0000256" key="1">
    <source>
        <dbReference type="ARBA" id="ARBA00004496"/>
    </source>
</evidence>
<accession>A0A1Y5S228</accession>
<dbReference type="PANTHER" id="PTHR47271:SF3">
    <property type="entry name" value="ARGININE DEIMINASE"/>
    <property type="match status" value="1"/>
</dbReference>
<dbReference type="HAMAP" id="MF_00242">
    <property type="entry name" value="Arg_deiminase"/>
    <property type="match status" value="1"/>
</dbReference>
<dbReference type="UniPathway" id="UPA00254">
    <property type="reaction ID" value="UER00364"/>
</dbReference>
<gene>
    <name evidence="10" type="primary">arcA_2</name>
    <name evidence="8" type="synonym">arcA</name>
    <name evidence="10" type="ORF">PEL8287_01441</name>
</gene>
<evidence type="ECO:0000256" key="6">
    <source>
        <dbReference type="ARBA" id="ARBA00022801"/>
    </source>
</evidence>
<dbReference type="AlphaFoldDB" id="A0A1Y5S228"/>
<keyword evidence="11" id="KW-1185">Reference proteome</keyword>
<sequence>MTNPPGKKANTMENVETLGAHSETGKLRQVIVCRPGLAHRRLTPVNCKDLLFDDVFWVKQAQKDHDVFSGIMRDEGVEVLDTNDLLAETLDKPEGRAWVLDHRIVPNEIGVGMMSELRSWLDDLPGAQLAEFLLGGLATDDLPFKPTALFSGYLGQHGFILPPLPNALFTRDNSAWIFGGVSLNPMYWAARRPETLLTTAIYKFHPKFAGQVTFHFGDPTVDHGLATLEGGDIMPIGNGTVLVGMGERSSPQGVGQLAEALFDTGAAQRVLAFAIPRSRAAMHLDTVFTLCGGDVVTTFKEVADALVCYDIQPGEGAAPLQFHRDPRPIFDIVAEVLGYKSLQIVPTGGTTEEERAREQWNDGNNVVALRPGVVIGYDRNDDTNAALRAAGIEVLAIPGAELGRGRGGGHCMSCPTARDPI</sequence>
<comment type="catalytic activity">
    <reaction evidence="7 8">
        <text>L-arginine + H2O = L-citrulline + NH4(+)</text>
        <dbReference type="Rhea" id="RHEA:19597"/>
        <dbReference type="ChEBI" id="CHEBI:15377"/>
        <dbReference type="ChEBI" id="CHEBI:28938"/>
        <dbReference type="ChEBI" id="CHEBI:32682"/>
        <dbReference type="ChEBI" id="CHEBI:57743"/>
        <dbReference type="EC" id="3.5.3.6"/>
    </reaction>
</comment>
<dbReference type="SUPFAM" id="SSF55909">
    <property type="entry name" value="Pentein"/>
    <property type="match status" value="1"/>
</dbReference>
<dbReference type="Gene3D" id="3.75.10.10">
    <property type="entry name" value="L-arginine/glycine Amidinotransferase, Chain A"/>
    <property type="match status" value="1"/>
</dbReference>
<keyword evidence="6 8" id="KW-0378">Hydrolase</keyword>
<dbReference type="GO" id="GO:0005737">
    <property type="term" value="C:cytoplasm"/>
    <property type="evidence" value="ECO:0007669"/>
    <property type="project" value="UniProtKB-SubCell"/>
</dbReference>
<comment type="similarity">
    <text evidence="3 8">Belongs to the arginine deiminase family.</text>
</comment>
<dbReference type="NCBIfam" id="NF002381">
    <property type="entry name" value="PRK01388.1"/>
    <property type="match status" value="1"/>
</dbReference>
<reference evidence="10 11" key="1">
    <citation type="submission" date="2017-03" db="EMBL/GenBank/DDBJ databases">
        <authorList>
            <person name="Afonso C.L."/>
            <person name="Miller P.J."/>
            <person name="Scott M.A."/>
            <person name="Spackman E."/>
            <person name="Goraichik I."/>
            <person name="Dimitrov K.M."/>
            <person name="Suarez D.L."/>
            <person name="Swayne D.E."/>
        </authorList>
    </citation>
    <scope>NUCLEOTIDE SEQUENCE [LARGE SCALE GENOMIC DNA]</scope>
    <source>
        <strain evidence="10 11">CECT 8287</strain>
    </source>
</reference>
<keyword evidence="4 8" id="KW-0963">Cytoplasm</keyword>
<dbReference type="Gene3D" id="1.10.3930.10">
    <property type="entry name" value="Arginine deiminase"/>
    <property type="match status" value="1"/>
</dbReference>
<proteinExistence type="inferred from homology"/>
<dbReference type="EC" id="3.5.3.6" evidence="8"/>
<keyword evidence="5 8" id="KW-0056">Arginine metabolism</keyword>
<evidence type="ECO:0000313" key="10">
    <source>
        <dbReference type="EMBL" id="SLN30780.1"/>
    </source>
</evidence>
<comment type="subcellular location">
    <subcellularLocation>
        <location evidence="1 8">Cytoplasm</location>
    </subcellularLocation>
</comment>
<evidence type="ECO:0000256" key="7">
    <source>
        <dbReference type="ARBA" id="ARBA00049429"/>
    </source>
</evidence>
<dbReference type="PRINTS" id="PR01466">
    <property type="entry name" value="ARGDEIMINASE"/>
</dbReference>
<dbReference type="GO" id="GO:0016990">
    <property type="term" value="F:arginine deiminase activity"/>
    <property type="evidence" value="ECO:0007669"/>
    <property type="project" value="UniProtKB-UniRule"/>
</dbReference>
<evidence type="ECO:0000256" key="4">
    <source>
        <dbReference type="ARBA" id="ARBA00022490"/>
    </source>
</evidence>
<dbReference type="EMBL" id="FWFL01000003">
    <property type="protein sequence ID" value="SLN30780.1"/>
    <property type="molecule type" value="Genomic_DNA"/>
</dbReference>
<dbReference type="PIRSF" id="PIRSF006356">
    <property type="entry name" value="Arg_deiminase"/>
    <property type="match status" value="1"/>
</dbReference>
<dbReference type="GO" id="GO:0019546">
    <property type="term" value="P:L-arginine deiminase pathway"/>
    <property type="evidence" value="ECO:0007669"/>
    <property type="project" value="TreeGrafter"/>
</dbReference>
<evidence type="ECO:0000256" key="5">
    <source>
        <dbReference type="ARBA" id="ARBA00022503"/>
    </source>
</evidence>
<evidence type="ECO:0000313" key="11">
    <source>
        <dbReference type="Proteomes" id="UP000193827"/>
    </source>
</evidence>
<name>A0A1Y5S228_9RHOB</name>
<evidence type="ECO:0000256" key="8">
    <source>
        <dbReference type="HAMAP-Rule" id="MF_00242"/>
    </source>
</evidence>
<dbReference type="InterPro" id="IPR003876">
    <property type="entry name" value="Arg_deiminase"/>
</dbReference>
<feature type="active site" description="Amidino-cysteine intermediate" evidence="8 9">
    <location>
        <position position="411"/>
    </location>
</feature>
<dbReference type="PANTHER" id="PTHR47271">
    <property type="entry name" value="ARGININE DEIMINASE"/>
    <property type="match status" value="1"/>
</dbReference>
<comment type="pathway">
    <text evidence="2 8">Amino-acid degradation; L-arginine degradation via ADI pathway; carbamoyl phosphate from L-arginine: step 1/2.</text>
</comment>
<organism evidence="10 11">
    <name type="scientific">Roseovarius litorisediminis</name>
    <dbReference type="NCBI Taxonomy" id="1312363"/>
    <lineage>
        <taxon>Bacteria</taxon>
        <taxon>Pseudomonadati</taxon>
        <taxon>Pseudomonadota</taxon>
        <taxon>Alphaproteobacteria</taxon>
        <taxon>Rhodobacterales</taxon>
        <taxon>Roseobacteraceae</taxon>
        <taxon>Roseovarius</taxon>
    </lineage>
</organism>
<protein>
    <recommendedName>
        <fullName evidence="8">Arginine deiminase</fullName>
        <shortName evidence="8">ADI</shortName>
        <ecNumber evidence="8">3.5.3.6</ecNumber>
    </recommendedName>
    <alternativeName>
        <fullName evidence="8">Arginine dihydrolase</fullName>
        <shortName evidence="8">AD</shortName>
    </alternativeName>
</protein>
<evidence type="ECO:0000256" key="2">
    <source>
        <dbReference type="ARBA" id="ARBA00005213"/>
    </source>
</evidence>
<dbReference type="Proteomes" id="UP000193827">
    <property type="component" value="Unassembled WGS sequence"/>
</dbReference>
<evidence type="ECO:0000256" key="3">
    <source>
        <dbReference type="ARBA" id="ARBA00010206"/>
    </source>
</evidence>
<dbReference type="Pfam" id="PF02274">
    <property type="entry name" value="ADI"/>
    <property type="match status" value="1"/>
</dbReference>
<evidence type="ECO:0000256" key="9">
    <source>
        <dbReference type="PIRSR" id="PIRSR006356-1"/>
    </source>
</evidence>